<dbReference type="RefSeq" id="WP_020995045.1">
    <property type="nucleotide sequence ID" value="NZ_KI392031.1"/>
</dbReference>
<dbReference type="Proteomes" id="UP000003973">
    <property type="component" value="Unassembled WGS sequence"/>
</dbReference>
<name>T5LEB0_9BURK</name>
<keyword evidence="2" id="KW-1185">Reference proteome</keyword>
<gene>
    <name evidence="1" type="ORF">OFAG_02231</name>
</gene>
<evidence type="ECO:0000313" key="1">
    <source>
        <dbReference type="EMBL" id="EQM95206.1"/>
    </source>
</evidence>
<reference evidence="1" key="1">
    <citation type="submission" date="2011-10" db="EMBL/GenBank/DDBJ databases">
        <title>The Genome Sequence of Oxalobacter formigenes HOxBLS.</title>
        <authorList>
            <consortium name="The Broad Institute Genome Sequencing Platform"/>
            <person name="Earl A."/>
            <person name="Ward D."/>
            <person name="Feldgarden M."/>
            <person name="Gevers D."/>
            <person name="Allison M.J."/>
            <person name="Humphrey S."/>
            <person name="Young S.K."/>
            <person name="Zeng Q."/>
            <person name="Gargeya S."/>
            <person name="Fitzgerald M."/>
            <person name="Haas B."/>
            <person name="Abouelleil A."/>
            <person name="Alvarado L."/>
            <person name="Arachchi H.M."/>
            <person name="Berlin A."/>
            <person name="Brown A."/>
            <person name="Chapman S.B."/>
            <person name="Chen Z."/>
            <person name="Dunbar C."/>
            <person name="Freedman E."/>
            <person name="Gearin G."/>
            <person name="Goldberg J."/>
            <person name="Griggs A."/>
            <person name="Gujja S."/>
            <person name="Heiman D."/>
            <person name="Howarth C."/>
            <person name="Larson L."/>
            <person name="Lui A."/>
            <person name="MacDonald P.J.P."/>
            <person name="Montmayeur A."/>
            <person name="Murphy C."/>
            <person name="Neiman D."/>
            <person name="Pearson M."/>
            <person name="Priest M."/>
            <person name="Roberts A."/>
            <person name="Saif S."/>
            <person name="Shea T."/>
            <person name="Shenoy N."/>
            <person name="Sisk P."/>
            <person name="Stolte C."/>
            <person name="Sykes S."/>
            <person name="Wortman J."/>
            <person name="Nusbaum C."/>
            <person name="Birren B."/>
        </authorList>
    </citation>
    <scope>NUCLEOTIDE SEQUENCE [LARGE SCALE GENOMIC DNA]</scope>
    <source>
        <strain evidence="1">HOxBLS</strain>
    </source>
</reference>
<sequence length="78" mass="8452">MMNDLMAILIQMAVGLLALQVAALVWFGTRALVALGKLLETVAVSRQDAQETFSVMEARIARLETRCMMVNLGAGEKA</sequence>
<protein>
    <submittedName>
        <fullName evidence="1">Uncharacterized protein</fullName>
    </submittedName>
</protein>
<dbReference type="HOGENOM" id="CLU_2618648_0_0_4"/>
<accession>T5LEB0</accession>
<evidence type="ECO:0000313" key="2">
    <source>
        <dbReference type="Proteomes" id="UP000003973"/>
    </source>
</evidence>
<proteinExistence type="predicted"/>
<organism evidence="1 2">
    <name type="scientific">Oxalobacter paraformigenes</name>
    <dbReference type="NCBI Taxonomy" id="556268"/>
    <lineage>
        <taxon>Bacteria</taxon>
        <taxon>Pseudomonadati</taxon>
        <taxon>Pseudomonadota</taxon>
        <taxon>Betaproteobacteria</taxon>
        <taxon>Burkholderiales</taxon>
        <taxon>Oxalobacteraceae</taxon>
        <taxon>Oxalobacter</taxon>
    </lineage>
</organism>
<comment type="caution">
    <text evidence="1">The sequence shown here is derived from an EMBL/GenBank/DDBJ whole genome shotgun (WGS) entry which is preliminary data.</text>
</comment>
<dbReference type="EMBL" id="ACDP02000021">
    <property type="protein sequence ID" value="EQM95206.1"/>
    <property type="molecule type" value="Genomic_DNA"/>
</dbReference>
<dbReference type="AlphaFoldDB" id="T5LEB0"/>